<keyword evidence="2" id="KW-0812">Transmembrane</keyword>
<name>A0A1M6BLW3_9FIRM</name>
<feature type="transmembrane region" description="Helical" evidence="2">
    <location>
        <begin position="7"/>
        <end position="26"/>
    </location>
</feature>
<dbReference type="OrthoDB" id="1796425at2"/>
<feature type="compositionally biased region" description="Low complexity" evidence="1">
    <location>
        <begin position="131"/>
        <end position="143"/>
    </location>
</feature>
<feature type="transmembrane region" description="Helical" evidence="2">
    <location>
        <begin position="181"/>
        <end position="202"/>
    </location>
</feature>
<dbReference type="RefSeq" id="WP_073031869.1">
    <property type="nucleotide sequence ID" value="NZ_FQXJ01000019.1"/>
</dbReference>
<sequence>MKKKKSTLLALIFGVFGIVLIGTFWVENPKVTEAACGASTTSCKTCHEVKGENPVSQKGDWHTQHAFADFCQACHLGAATETDKTKSHAGIVANPLTQPDESCASCHPADTATRVVKYGGEVTGVPAGNPTSGTSSGATGTETNQTESGSVTPSAAAAQIPPGMNTNFDVIDFNVTDKIPWLGWLIGIINAVMLLVLGGLIWRWKKGLWPWAFLAGRTKKVPFNSLPLEVQEVFNQLLEGDIKTVVSLEKILKSECGPQVLQAVSNLPDNVLFQLRTLGEKDLKSVSSLSDLLKNEGSEQNRGV</sequence>
<keyword evidence="2" id="KW-1133">Transmembrane helix</keyword>
<proteinExistence type="predicted"/>
<accession>A0A1M6BLW3</accession>
<dbReference type="Proteomes" id="UP000183954">
    <property type="component" value="Unassembled WGS sequence"/>
</dbReference>
<keyword evidence="4" id="KW-1185">Reference proteome</keyword>
<protein>
    <submittedName>
        <fullName evidence="3">Uncharacterized protein</fullName>
    </submittedName>
</protein>
<evidence type="ECO:0000313" key="4">
    <source>
        <dbReference type="Proteomes" id="UP000183954"/>
    </source>
</evidence>
<dbReference type="SUPFAM" id="SSF48695">
    <property type="entry name" value="Multiheme cytochromes"/>
    <property type="match status" value="1"/>
</dbReference>
<evidence type="ECO:0000313" key="3">
    <source>
        <dbReference type="EMBL" id="SHI49719.1"/>
    </source>
</evidence>
<evidence type="ECO:0000256" key="2">
    <source>
        <dbReference type="SAM" id="Phobius"/>
    </source>
</evidence>
<dbReference type="InterPro" id="IPR036280">
    <property type="entry name" value="Multihaem_cyt_sf"/>
</dbReference>
<organism evidence="3 4">
    <name type="scientific">Desulfosporosinus lacus DSM 15449</name>
    <dbReference type="NCBI Taxonomy" id="1121420"/>
    <lineage>
        <taxon>Bacteria</taxon>
        <taxon>Bacillati</taxon>
        <taxon>Bacillota</taxon>
        <taxon>Clostridia</taxon>
        <taxon>Eubacteriales</taxon>
        <taxon>Desulfitobacteriaceae</taxon>
        <taxon>Desulfosporosinus</taxon>
    </lineage>
</organism>
<dbReference type="EMBL" id="FQXJ01000019">
    <property type="protein sequence ID" value="SHI49719.1"/>
    <property type="molecule type" value="Genomic_DNA"/>
</dbReference>
<dbReference type="CDD" id="cd08168">
    <property type="entry name" value="Cytochrom_C3"/>
    <property type="match status" value="1"/>
</dbReference>
<dbReference type="Gene3D" id="3.90.10.10">
    <property type="entry name" value="Cytochrome C3"/>
    <property type="match status" value="1"/>
</dbReference>
<feature type="region of interest" description="Disordered" evidence="1">
    <location>
        <begin position="123"/>
        <end position="158"/>
    </location>
</feature>
<feature type="compositionally biased region" description="Polar residues" evidence="1">
    <location>
        <begin position="144"/>
        <end position="153"/>
    </location>
</feature>
<reference evidence="4" key="1">
    <citation type="submission" date="2016-11" db="EMBL/GenBank/DDBJ databases">
        <authorList>
            <person name="Varghese N."/>
            <person name="Submissions S."/>
        </authorList>
    </citation>
    <scope>NUCLEOTIDE SEQUENCE [LARGE SCALE GENOMIC DNA]</scope>
    <source>
        <strain evidence="4">DSM 15449</strain>
    </source>
</reference>
<gene>
    <name evidence="3" type="ORF">SAMN02746098_04182</name>
</gene>
<keyword evidence="2" id="KW-0472">Membrane</keyword>
<evidence type="ECO:0000256" key="1">
    <source>
        <dbReference type="SAM" id="MobiDB-lite"/>
    </source>
</evidence>
<dbReference type="AlphaFoldDB" id="A0A1M6BLW3"/>
<dbReference type="STRING" id="1121420.SAMN02746098_04182"/>